<dbReference type="Gene3D" id="3.40.50.150">
    <property type="entry name" value="Vaccinia Virus protein VP39"/>
    <property type="match status" value="1"/>
</dbReference>
<dbReference type="KEGG" id="aaf:AURANDRAFT_66819"/>
<dbReference type="SUPFAM" id="SSF53335">
    <property type="entry name" value="S-adenosyl-L-methionine-dependent methyltransferases"/>
    <property type="match status" value="1"/>
</dbReference>
<evidence type="ECO:0000256" key="1">
    <source>
        <dbReference type="SAM" id="MobiDB-lite"/>
    </source>
</evidence>
<dbReference type="GeneID" id="20225964"/>
<reference evidence="3 4" key="1">
    <citation type="journal article" date="2011" name="Proc. Natl. Acad. Sci. U.S.A.">
        <title>Niche of harmful alga Aureococcus anophagefferens revealed through ecogenomics.</title>
        <authorList>
            <person name="Gobler C.J."/>
            <person name="Berry D.L."/>
            <person name="Dyhrman S.T."/>
            <person name="Wilhelm S.W."/>
            <person name="Salamov A."/>
            <person name="Lobanov A.V."/>
            <person name="Zhang Y."/>
            <person name="Collier J.L."/>
            <person name="Wurch L.L."/>
            <person name="Kustka A.B."/>
            <person name="Dill B.D."/>
            <person name="Shah M."/>
            <person name="VerBerkmoes N.C."/>
            <person name="Kuo A."/>
            <person name="Terry A."/>
            <person name="Pangilinan J."/>
            <person name="Lindquist E.A."/>
            <person name="Lucas S."/>
            <person name="Paulsen I.T."/>
            <person name="Hattenrath-Lehmann T.K."/>
            <person name="Talmage S.C."/>
            <person name="Walker E.A."/>
            <person name="Koch F."/>
            <person name="Burson A.M."/>
            <person name="Marcoval M.A."/>
            <person name="Tang Y.Z."/>
            <person name="Lecleir G.R."/>
            <person name="Coyne K.J."/>
            <person name="Berg G.M."/>
            <person name="Bertrand E.M."/>
            <person name="Saito M.A."/>
            <person name="Gladyshev V.N."/>
            <person name="Grigoriev I.V."/>
        </authorList>
    </citation>
    <scope>NUCLEOTIDE SEQUENCE [LARGE SCALE GENOMIC DNA]</scope>
    <source>
        <strain evidence="4">CCMP 1984</strain>
    </source>
</reference>
<feature type="region of interest" description="Disordered" evidence="1">
    <location>
        <begin position="537"/>
        <end position="556"/>
    </location>
</feature>
<evidence type="ECO:0000313" key="3">
    <source>
        <dbReference type="EMBL" id="EGB04978.1"/>
    </source>
</evidence>
<sequence>MLGTITQRAELLTKLKEQPKKITVKGVAAAAFALGFLIFVVLPLHTAPLPKTPPQKTIAAPCAPGETNCRATCQNLEWVAGPNRGRTSLANMTCHEHWSRWARYDFFRPNDARPTLTDEATAKGRRSADGVTAGAACCMFGGGRTVWVRDGPPLRKPELGSERLLPLSCVDHVATKFPSIDELVRSGKGSNLGSDGGKWSACTHLAVYGFNFATFFARHLAYGLRPRSVLEFGCGIGTTADFLARHVPGGSRVVCVEPEPMLADVFAHPARAGALRPVQLAMDAFDASAAPCVRDLFGGATTFDLVLSLEVAEHLSEDRVDRMVDYLAAATGRYLVFSAARPGQGGTGHIDGSSHYWHWWMRAFEKRGLRYLPELSSALRLSAGPDRGYDLYQNTFAMGAPGAPDRSDVPAEVGDWNCGIYTSAFCGQLHGPHAKPYSKKLNAEPNAQKRRAWLEGMWMALWPKLDLTIRRLKLGRERKPGGITCASADASQGSLGSSTGVTFNVIFSPPSHRGEPAGRRAPGLPRPDAALAQVMGGAGAGAAGGGRSKGGGAADRRGGNAGVSFGDGAFGDAGSSSPSVAELAVMSLALLPRRTRLGSEPTSDDAMDGGSDASPFENARGRGGAPQTFCGSGARFSLAGPRARSSGRAAGWAAAGRTRSFSSHVTKPLCQQSDFDERWSLKWTIWPCSGRALPWHRCRWQKTSSKPSAISMRQWSSQSARRRTTPVACSPCFRFGRFFFGADPPDPCGGRALTGGAPA</sequence>
<keyword evidence="4" id="KW-1185">Reference proteome</keyword>
<protein>
    <submittedName>
        <fullName evidence="3">Uncharacterized protein</fullName>
    </submittedName>
</protein>
<gene>
    <name evidence="3" type="ORF">AURANDRAFT_66819</name>
</gene>
<evidence type="ECO:0000256" key="2">
    <source>
        <dbReference type="SAM" id="Phobius"/>
    </source>
</evidence>
<evidence type="ECO:0000313" key="4">
    <source>
        <dbReference type="Proteomes" id="UP000002729"/>
    </source>
</evidence>
<proteinExistence type="predicted"/>
<feature type="compositionally biased region" description="Gly residues" evidence="1">
    <location>
        <begin position="537"/>
        <end position="553"/>
    </location>
</feature>
<dbReference type="eggNOG" id="ENOG502S8RH">
    <property type="taxonomic scope" value="Eukaryota"/>
</dbReference>
<accession>F0YIX6</accession>
<dbReference type="CDD" id="cd02440">
    <property type="entry name" value="AdoMet_MTases"/>
    <property type="match status" value="1"/>
</dbReference>
<feature type="region of interest" description="Disordered" evidence="1">
    <location>
        <begin position="596"/>
        <end position="625"/>
    </location>
</feature>
<dbReference type="OrthoDB" id="406773at2759"/>
<dbReference type="RefSeq" id="XP_009040332.1">
    <property type="nucleotide sequence ID" value="XM_009042084.1"/>
</dbReference>
<feature type="transmembrane region" description="Helical" evidence="2">
    <location>
        <begin position="22"/>
        <end position="44"/>
    </location>
</feature>
<keyword evidence="2" id="KW-1133">Transmembrane helix</keyword>
<dbReference type="Proteomes" id="UP000002729">
    <property type="component" value="Unassembled WGS sequence"/>
</dbReference>
<dbReference type="EMBL" id="GL833145">
    <property type="protein sequence ID" value="EGB04978.1"/>
    <property type="molecule type" value="Genomic_DNA"/>
</dbReference>
<name>F0YIX6_AURAN</name>
<dbReference type="InterPro" id="IPR029063">
    <property type="entry name" value="SAM-dependent_MTases_sf"/>
</dbReference>
<dbReference type="AlphaFoldDB" id="F0YIX6"/>
<dbReference type="InParanoid" id="F0YIX6"/>
<dbReference type="Pfam" id="PF13489">
    <property type="entry name" value="Methyltransf_23"/>
    <property type="match status" value="1"/>
</dbReference>
<keyword evidence="2" id="KW-0812">Transmembrane</keyword>
<keyword evidence="2" id="KW-0472">Membrane</keyword>
<organism evidence="4">
    <name type="scientific">Aureococcus anophagefferens</name>
    <name type="common">Harmful bloom alga</name>
    <dbReference type="NCBI Taxonomy" id="44056"/>
    <lineage>
        <taxon>Eukaryota</taxon>
        <taxon>Sar</taxon>
        <taxon>Stramenopiles</taxon>
        <taxon>Ochrophyta</taxon>
        <taxon>Pelagophyceae</taxon>
        <taxon>Pelagomonadales</taxon>
        <taxon>Pelagomonadaceae</taxon>
        <taxon>Aureococcus</taxon>
    </lineage>
</organism>